<evidence type="ECO:0000313" key="2">
    <source>
        <dbReference type="Proteomes" id="UP001346869"/>
    </source>
</evidence>
<accession>A0AAN7Y8W3</accession>
<gene>
    <name evidence="1" type="ORF">PBY51_018726</name>
</gene>
<comment type="caution">
    <text evidence="1">The sequence shown here is derived from an EMBL/GenBank/DDBJ whole genome shotgun (WGS) entry which is preliminary data.</text>
</comment>
<evidence type="ECO:0000313" key="1">
    <source>
        <dbReference type="EMBL" id="KAK5873711.1"/>
    </source>
</evidence>
<protein>
    <submittedName>
        <fullName evidence="1">Uncharacterized protein</fullName>
    </submittedName>
</protein>
<dbReference type="EMBL" id="JAUZQC010000003">
    <property type="protein sequence ID" value="KAK5873711.1"/>
    <property type="molecule type" value="Genomic_DNA"/>
</dbReference>
<sequence>MYSAALCGSCVEKMEGEAQAATWLVLVGMTDRPGANYIRLWRSGWLPFPPPYTPVLLLRSLPACPSTPLKMAKVVGGALVELQRRGHWA</sequence>
<organism evidence="1 2">
    <name type="scientific">Eleginops maclovinus</name>
    <name type="common">Patagonian blennie</name>
    <name type="synonym">Eleginus maclovinus</name>
    <dbReference type="NCBI Taxonomy" id="56733"/>
    <lineage>
        <taxon>Eukaryota</taxon>
        <taxon>Metazoa</taxon>
        <taxon>Chordata</taxon>
        <taxon>Craniata</taxon>
        <taxon>Vertebrata</taxon>
        <taxon>Euteleostomi</taxon>
        <taxon>Actinopterygii</taxon>
        <taxon>Neopterygii</taxon>
        <taxon>Teleostei</taxon>
        <taxon>Neoteleostei</taxon>
        <taxon>Acanthomorphata</taxon>
        <taxon>Eupercaria</taxon>
        <taxon>Perciformes</taxon>
        <taxon>Notothenioidei</taxon>
        <taxon>Eleginopidae</taxon>
        <taxon>Eleginops</taxon>
    </lineage>
</organism>
<dbReference type="AlphaFoldDB" id="A0AAN7Y8W3"/>
<keyword evidence="2" id="KW-1185">Reference proteome</keyword>
<reference evidence="1 2" key="1">
    <citation type="journal article" date="2023" name="Genes (Basel)">
        <title>Chromosome-Level Genome Assembly and Circadian Gene Repertoire of the Patagonia Blennie Eleginops maclovinus-The Closest Ancestral Proxy of Antarctic Cryonotothenioids.</title>
        <authorList>
            <person name="Cheng C.C."/>
            <person name="Rivera-Colon A.G."/>
            <person name="Minhas B.F."/>
            <person name="Wilson L."/>
            <person name="Rayamajhi N."/>
            <person name="Vargas-Chacoff L."/>
            <person name="Catchen J.M."/>
        </authorList>
    </citation>
    <scope>NUCLEOTIDE SEQUENCE [LARGE SCALE GENOMIC DNA]</scope>
    <source>
        <strain evidence="1">JMC-PN-2008</strain>
    </source>
</reference>
<name>A0AAN7Y8W3_ELEMC</name>
<dbReference type="Proteomes" id="UP001346869">
    <property type="component" value="Unassembled WGS sequence"/>
</dbReference>
<reference evidence="1 2" key="2">
    <citation type="journal article" date="2023" name="Mol. Biol. Evol.">
        <title>Genomics of Secondarily Temperate Adaptation in the Only Non-Antarctic Icefish.</title>
        <authorList>
            <person name="Rivera-Colon A.G."/>
            <person name="Rayamajhi N."/>
            <person name="Minhas B.F."/>
            <person name="Madrigal G."/>
            <person name="Bilyk K.T."/>
            <person name="Yoon V."/>
            <person name="Hune M."/>
            <person name="Gregory S."/>
            <person name="Cheng C.H.C."/>
            <person name="Catchen J.M."/>
        </authorList>
    </citation>
    <scope>NUCLEOTIDE SEQUENCE [LARGE SCALE GENOMIC DNA]</scope>
    <source>
        <strain evidence="1">JMC-PN-2008</strain>
    </source>
</reference>
<proteinExistence type="predicted"/>